<reference evidence="18" key="1">
    <citation type="journal article" date="2021" name="Microbiol. Resour. Announc.">
        <title>LGAAP: Leishmaniinae Genome Assembly and Annotation Pipeline.</title>
        <authorList>
            <person name="Almutairi H."/>
            <person name="Urbaniak M.D."/>
            <person name="Bates M.D."/>
            <person name="Jariyapan N."/>
            <person name="Kwakye-Nuako G."/>
            <person name="Thomaz-Soccol V."/>
            <person name="Al-Salem W.S."/>
            <person name="Dillon R.J."/>
            <person name="Bates P.A."/>
            <person name="Gatherer D."/>
        </authorList>
    </citation>
    <scope>NUCLEOTIDE SEQUENCE [LARGE SCALE GENOMIC DNA]</scope>
</reference>
<evidence type="ECO:0000256" key="7">
    <source>
        <dbReference type="ARBA" id="ARBA00022806"/>
    </source>
</evidence>
<proteinExistence type="predicted"/>
<keyword evidence="14" id="KW-0539">Nucleus</keyword>
<dbReference type="GeneID" id="92514569"/>
<evidence type="ECO:0000256" key="15">
    <source>
        <dbReference type="SAM" id="Coils"/>
    </source>
</evidence>
<comment type="subcellular location">
    <subcellularLocation>
        <location evidence="1">Nucleus</location>
    </subcellularLocation>
</comment>
<dbReference type="GO" id="GO:0046872">
    <property type="term" value="F:metal ion binding"/>
    <property type="evidence" value="ECO:0007669"/>
    <property type="project" value="UniProtKB-KW"/>
</dbReference>
<dbReference type="FunFam" id="3.40.50.300:FF:002687">
    <property type="entry name" value="Helicase, putative"/>
    <property type="match status" value="1"/>
</dbReference>
<evidence type="ECO:0000256" key="6">
    <source>
        <dbReference type="ARBA" id="ARBA00022801"/>
    </source>
</evidence>
<dbReference type="InterPro" id="IPR006554">
    <property type="entry name" value="Helicase-like_DEXD_c2"/>
</dbReference>
<keyword evidence="6" id="KW-0378">Hydrolase</keyword>
<dbReference type="FunFam" id="3.40.50.300:FF:001352">
    <property type="entry name" value="DNA repair helicase"/>
    <property type="match status" value="1"/>
</dbReference>
<keyword evidence="4" id="KW-0547">Nucleotide-binding</keyword>
<comment type="caution">
    <text evidence="17">The sequence shown here is derived from an EMBL/GenBank/DDBJ whole genome shotgun (WGS) entry which is preliminary data.</text>
</comment>
<dbReference type="PROSITE" id="PS51193">
    <property type="entry name" value="HELICASE_ATP_BIND_2"/>
    <property type="match status" value="1"/>
</dbReference>
<evidence type="ECO:0000256" key="5">
    <source>
        <dbReference type="ARBA" id="ARBA00022763"/>
    </source>
</evidence>
<dbReference type="InterPro" id="IPR045028">
    <property type="entry name" value="DinG/Rad3-like"/>
</dbReference>
<dbReference type="GO" id="GO:0051539">
    <property type="term" value="F:4 iron, 4 sulfur cluster binding"/>
    <property type="evidence" value="ECO:0007669"/>
    <property type="project" value="UniProtKB-KW"/>
</dbReference>
<dbReference type="InterPro" id="IPR013020">
    <property type="entry name" value="Rad3/Chl1-like"/>
</dbReference>
<dbReference type="GO" id="GO:0010569">
    <property type="term" value="P:regulation of double-strand break repair via homologous recombination"/>
    <property type="evidence" value="ECO:0007669"/>
    <property type="project" value="TreeGrafter"/>
</dbReference>
<evidence type="ECO:0000256" key="4">
    <source>
        <dbReference type="ARBA" id="ARBA00022741"/>
    </source>
</evidence>
<dbReference type="Pfam" id="PF13307">
    <property type="entry name" value="Helicase_C_2"/>
    <property type="match status" value="1"/>
</dbReference>
<dbReference type="Proteomes" id="UP000673552">
    <property type="component" value="Unassembled WGS sequence"/>
</dbReference>
<dbReference type="SMART" id="SM00488">
    <property type="entry name" value="DEXDc2"/>
    <property type="match status" value="1"/>
</dbReference>
<evidence type="ECO:0000256" key="13">
    <source>
        <dbReference type="ARBA" id="ARBA00023235"/>
    </source>
</evidence>
<dbReference type="PANTHER" id="PTHR11472:SF34">
    <property type="entry name" value="REGULATOR OF TELOMERE ELONGATION HELICASE 1"/>
    <property type="match status" value="1"/>
</dbReference>
<dbReference type="RefSeq" id="XP_067177152.1">
    <property type="nucleotide sequence ID" value="XM_067322057.1"/>
</dbReference>
<sequence>MVTELDVSGITVSFPFDPYPTQLEFMRSVVECLQQGLNGLLESPTGTGKTLCLLCSTLGWLAATSQGAVRRHTSGPDQQCRSMHAHKVVYCSRTHAQLTQVVRELKRTSYAQRVTMAVLGSREHMCLNKEVTKLSSSQAQHAMCSALRAERNCRFFRGLQSATAGASLLPPECVVHDMEDLMREGSRSGFCPYFHERDAAMDADIVLMPYNYILDPSLQQQLPFELANCILIVDEAHNLPSVLSSSGCRTLSPLDLTTAIHDCSRAIAMHRLAAKKSELDEDVAAQEEQELASLKILLHRLETCLYAEPMEEPAGVAAAAAAPTMTTTTRRDVVRDARYMFTFLEKALITREIFGTQSDGVASASGLTGTIGKCVTLLANSERPATSLVRVQQFLTSVFALDPALLDSTRFVLQQQLAAGKAARLLGFWELDNARWMRQVASTLHSVLLTSGTLSPLDQFAAELGVEFQVRRKGDHVIQPDQVLGGVLCRGPSGEKLNGGYSYRSSVDYRVGLGMSLANIARNTPGGTLVFFPSYVAMNSVVELWRAGSGRAGDTKTVWGLLSELKPIFVEPSSSHELPTIVEGFQKEVDASPHRGAILLAVCRGKISEGIDFADHHGRCVIVTGIPYANHTDLFVRLKREYTTSVALQRPLVNGKPFTGDDWYRNEAMRAVNQCVGRVIRHKDDYGVVLFADERFEALLSGVSEWVRRSTRVFSEFRGAYAAVAQFFGGRCRRATKTASVPYVVVENGGAAAAELPPSATLAKLYADVQDRQHEEQVQEARRRRFEEVREAKASARKDTVTSLMSPLAPGPFVSISRQDCADDTSLRLRLTSAETQGVTVVSAGTGGTADVCSGVQKEQSDGPPKLGSSSKEFCDFLKARVPVEVYHRFKMVLAQLAALRPLLHASPSAATDELARLLAPLRSVFHAADPVHHRCLFAEFGRHLPEEFRPLYAALLKSNGLT</sequence>
<keyword evidence="8" id="KW-0067">ATP-binding</keyword>
<evidence type="ECO:0000256" key="9">
    <source>
        <dbReference type="ARBA" id="ARBA00023004"/>
    </source>
</evidence>
<dbReference type="InterPro" id="IPR010614">
    <property type="entry name" value="RAD3-like_helicase_DEAD"/>
</dbReference>
<protein>
    <recommendedName>
        <fullName evidence="16">Helicase ATP-binding domain-containing protein</fullName>
    </recommendedName>
</protein>
<keyword evidence="5" id="KW-0227">DNA damage</keyword>
<evidence type="ECO:0000256" key="2">
    <source>
        <dbReference type="ARBA" id="ARBA00022485"/>
    </source>
</evidence>
<keyword evidence="18" id="KW-1185">Reference proteome</keyword>
<keyword evidence="13" id="KW-0413">Isomerase</keyword>
<dbReference type="CDD" id="cd18788">
    <property type="entry name" value="SF2_C_XPD"/>
    <property type="match status" value="1"/>
</dbReference>
<dbReference type="GO" id="GO:0005634">
    <property type="term" value="C:nucleus"/>
    <property type="evidence" value="ECO:0007669"/>
    <property type="project" value="UniProtKB-SubCell"/>
</dbReference>
<name>A0A836KQ01_9TRYP</name>
<evidence type="ECO:0000256" key="11">
    <source>
        <dbReference type="ARBA" id="ARBA00023125"/>
    </source>
</evidence>
<dbReference type="GO" id="GO:0070182">
    <property type="term" value="F:DNA polymerase binding"/>
    <property type="evidence" value="ECO:0007669"/>
    <property type="project" value="TreeGrafter"/>
</dbReference>
<evidence type="ECO:0000256" key="10">
    <source>
        <dbReference type="ARBA" id="ARBA00023014"/>
    </source>
</evidence>
<dbReference type="GO" id="GO:0045910">
    <property type="term" value="P:negative regulation of DNA recombination"/>
    <property type="evidence" value="ECO:0007669"/>
    <property type="project" value="TreeGrafter"/>
</dbReference>
<keyword evidence="10" id="KW-0411">Iron-sulfur</keyword>
<dbReference type="EMBL" id="JAFEUZ010000029">
    <property type="protein sequence ID" value="KAG5473918.1"/>
    <property type="molecule type" value="Genomic_DNA"/>
</dbReference>
<accession>A0A836KQ01</accession>
<organism evidence="17 18">
    <name type="scientific">Leishmania martiniquensis</name>
    <dbReference type="NCBI Taxonomy" id="1580590"/>
    <lineage>
        <taxon>Eukaryota</taxon>
        <taxon>Discoba</taxon>
        <taxon>Euglenozoa</taxon>
        <taxon>Kinetoplastea</taxon>
        <taxon>Metakinetoplastina</taxon>
        <taxon>Trypanosomatida</taxon>
        <taxon>Trypanosomatidae</taxon>
        <taxon>Leishmaniinae</taxon>
        <taxon>Leishmania</taxon>
    </lineage>
</organism>
<dbReference type="GO" id="GO:0003677">
    <property type="term" value="F:DNA binding"/>
    <property type="evidence" value="ECO:0007669"/>
    <property type="project" value="UniProtKB-KW"/>
</dbReference>
<dbReference type="KEGG" id="lmat:92514569"/>
<dbReference type="GO" id="GO:1904430">
    <property type="term" value="P:negative regulation of t-circle formation"/>
    <property type="evidence" value="ECO:0007669"/>
    <property type="project" value="TreeGrafter"/>
</dbReference>
<evidence type="ECO:0000256" key="3">
    <source>
        <dbReference type="ARBA" id="ARBA00022723"/>
    </source>
</evidence>
<dbReference type="GO" id="GO:0005524">
    <property type="term" value="F:ATP binding"/>
    <property type="evidence" value="ECO:0007669"/>
    <property type="project" value="UniProtKB-KW"/>
</dbReference>
<dbReference type="InterPro" id="IPR014013">
    <property type="entry name" value="Helic_SF1/SF2_ATP-bd_DinG/Rad3"/>
</dbReference>
<evidence type="ECO:0000256" key="8">
    <source>
        <dbReference type="ARBA" id="ARBA00022840"/>
    </source>
</evidence>
<dbReference type="OrthoDB" id="19182at2759"/>
<feature type="domain" description="Helicase ATP-binding" evidence="16">
    <location>
        <begin position="8"/>
        <end position="299"/>
    </location>
</feature>
<dbReference type="CDD" id="cd17970">
    <property type="entry name" value="DEAHc_FancJ"/>
    <property type="match status" value="1"/>
</dbReference>
<dbReference type="SUPFAM" id="SSF52540">
    <property type="entry name" value="P-loop containing nucleoside triphosphate hydrolases"/>
    <property type="match status" value="1"/>
</dbReference>
<evidence type="ECO:0000313" key="18">
    <source>
        <dbReference type="Proteomes" id="UP000673552"/>
    </source>
</evidence>
<dbReference type="InterPro" id="IPR006555">
    <property type="entry name" value="ATP-dep_Helicase_C"/>
</dbReference>
<gene>
    <name evidence="17" type="ORF">LSCM1_04554</name>
</gene>
<dbReference type="AlphaFoldDB" id="A0A836KQ01"/>
<keyword evidence="9" id="KW-0408">Iron</keyword>
<dbReference type="PANTHER" id="PTHR11472">
    <property type="entry name" value="DNA REPAIR DEAD HELICASE RAD3/XP-D SUBFAMILY MEMBER"/>
    <property type="match status" value="1"/>
</dbReference>
<dbReference type="SMART" id="SM00491">
    <property type="entry name" value="HELICc2"/>
    <property type="match status" value="1"/>
</dbReference>
<dbReference type="GO" id="GO:0090657">
    <property type="term" value="P:telomeric loop disassembly"/>
    <property type="evidence" value="ECO:0007669"/>
    <property type="project" value="TreeGrafter"/>
</dbReference>
<dbReference type="GO" id="GO:0003678">
    <property type="term" value="F:DNA helicase activity"/>
    <property type="evidence" value="ECO:0007669"/>
    <property type="project" value="InterPro"/>
</dbReference>
<evidence type="ECO:0000256" key="1">
    <source>
        <dbReference type="ARBA" id="ARBA00004123"/>
    </source>
</evidence>
<evidence type="ECO:0000256" key="14">
    <source>
        <dbReference type="ARBA" id="ARBA00023242"/>
    </source>
</evidence>
<feature type="coiled-coil region" evidence="15">
    <location>
        <begin position="269"/>
        <end position="304"/>
    </location>
</feature>
<evidence type="ECO:0000313" key="17">
    <source>
        <dbReference type="EMBL" id="KAG5473918.1"/>
    </source>
</evidence>
<dbReference type="GO" id="GO:0006281">
    <property type="term" value="P:DNA repair"/>
    <property type="evidence" value="ECO:0007669"/>
    <property type="project" value="UniProtKB-KW"/>
</dbReference>
<keyword evidence="2" id="KW-0004">4Fe-4S</keyword>
<keyword evidence="11" id="KW-0238">DNA-binding</keyword>
<keyword evidence="15" id="KW-0175">Coiled coil</keyword>
<dbReference type="InterPro" id="IPR027417">
    <property type="entry name" value="P-loop_NTPase"/>
</dbReference>
<dbReference type="NCBIfam" id="TIGR00604">
    <property type="entry name" value="rad3"/>
    <property type="match status" value="1"/>
</dbReference>
<dbReference type="Pfam" id="PF06733">
    <property type="entry name" value="DEAD_2"/>
    <property type="match status" value="1"/>
</dbReference>
<reference evidence="18" key="2">
    <citation type="journal article" date="2021" name="Sci. Data">
        <title>Chromosome-scale genome sequencing, assembly and annotation of six genomes from subfamily Leishmaniinae.</title>
        <authorList>
            <person name="Almutairi H."/>
            <person name="Urbaniak M.D."/>
            <person name="Bates M.D."/>
            <person name="Jariyapan N."/>
            <person name="Kwakye-Nuako G."/>
            <person name="Thomaz Soccol V."/>
            <person name="Al-Salem W.S."/>
            <person name="Dillon R.J."/>
            <person name="Bates P.A."/>
            <person name="Gatherer D."/>
        </authorList>
    </citation>
    <scope>NUCLEOTIDE SEQUENCE [LARGE SCALE GENOMIC DNA]</scope>
</reference>
<keyword evidence="7" id="KW-0347">Helicase</keyword>
<keyword evidence="12" id="KW-0234">DNA repair</keyword>
<keyword evidence="3" id="KW-0479">Metal-binding</keyword>
<evidence type="ECO:0000259" key="16">
    <source>
        <dbReference type="PROSITE" id="PS51193"/>
    </source>
</evidence>
<dbReference type="Gene3D" id="3.40.50.300">
    <property type="entry name" value="P-loop containing nucleotide triphosphate hydrolases"/>
    <property type="match status" value="2"/>
</dbReference>
<evidence type="ECO:0000256" key="12">
    <source>
        <dbReference type="ARBA" id="ARBA00023204"/>
    </source>
</evidence>
<dbReference type="GO" id="GO:0016818">
    <property type="term" value="F:hydrolase activity, acting on acid anhydrides, in phosphorus-containing anhydrides"/>
    <property type="evidence" value="ECO:0007669"/>
    <property type="project" value="InterPro"/>
</dbReference>